<dbReference type="InterPro" id="IPR000814">
    <property type="entry name" value="TBP"/>
</dbReference>
<name>A0A8S9ZS73_9BILA</name>
<dbReference type="PRINTS" id="PR00686">
    <property type="entry name" value="TIFACTORIID"/>
</dbReference>
<dbReference type="GO" id="GO:0006352">
    <property type="term" value="P:DNA-templated transcription initiation"/>
    <property type="evidence" value="ECO:0007669"/>
    <property type="project" value="InterPro"/>
</dbReference>
<gene>
    <name evidence="4" type="ORF">Mgra_00004360</name>
</gene>
<sequence>MNKPKIQNVVSTVTLLQEDNSCLDLDFISKQLENAKYDPKKFSALIIRNFEPIRSTALLFSNGRLVCVGTKSSAQALEAVKNFTKQIARVRPTTIKEGTFKIQNIVSSFRFPKALNLPALYDTLRIVPYEWFSPYISFNQEIFPGMCLRIKNSTIVVLLFTTGKCIITGAKKEEDVYNIHNNIYETIAIFMKR</sequence>
<evidence type="ECO:0000256" key="2">
    <source>
        <dbReference type="ARBA" id="ARBA00023125"/>
    </source>
</evidence>
<evidence type="ECO:0000256" key="1">
    <source>
        <dbReference type="ARBA" id="ARBA00005560"/>
    </source>
</evidence>
<evidence type="ECO:0000313" key="4">
    <source>
        <dbReference type="EMBL" id="KAF7636232.1"/>
    </source>
</evidence>
<dbReference type="SUPFAM" id="SSF55945">
    <property type="entry name" value="TATA-box binding protein-like"/>
    <property type="match status" value="2"/>
</dbReference>
<evidence type="ECO:0000313" key="5">
    <source>
        <dbReference type="Proteomes" id="UP000605970"/>
    </source>
</evidence>
<comment type="caution">
    <text evidence="4">The sequence shown here is derived from an EMBL/GenBank/DDBJ whole genome shotgun (WGS) entry which is preliminary data.</text>
</comment>
<organism evidence="4 5">
    <name type="scientific">Meloidogyne graminicola</name>
    <dbReference type="NCBI Taxonomy" id="189291"/>
    <lineage>
        <taxon>Eukaryota</taxon>
        <taxon>Metazoa</taxon>
        <taxon>Ecdysozoa</taxon>
        <taxon>Nematoda</taxon>
        <taxon>Chromadorea</taxon>
        <taxon>Rhabditida</taxon>
        <taxon>Tylenchina</taxon>
        <taxon>Tylenchomorpha</taxon>
        <taxon>Tylenchoidea</taxon>
        <taxon>Meloidogynidae</taxon>
        <taxon>Meloidogyninae</taxon>
        <taxon>Meloidogyne</taxon>
    </lineage>
</organism>
<evidence type="ECO:0000256" key="3">
    <source>
        <dbReference type="ARBA" id="ARBA00023163"/>
    </source>
</evidence>
<dbReference type="Gene3D" id="3.30.310.10">
    <property type="entry name" value="TATA-Binding Protein"/>
    <property type="match status" value="2"/>
</dbReference>
<proteinExistence type="inferred from homology"/>
<dbReference type="GO" id="GO:0003677">
    <property type="term" value="F:DNA binding"/>
    <property type="evidence" value="ECO:0007669"/>
    <property type="project" value="UniProtKB-KW"/>
</dbReference>
<evidence type="ECO:0008006" key="6">
    <source>
        <dbReference type="Google" id="ProtNLM"/>
    </source>
</evidence>
<dbReference type="InterPro" id="IPR012295">
    <property type="entry name" value="TBP_dom_sf"/>
</dbReference>
<dbReference type="EMBL" id="JABEBT010000032">
    <property type="protein sequence ID" value="KAF7636232.1"/>
    <property type="molecule type" value="Genomic_DNA"/>
</dbReference>
<keyword evidence="5" id="KW-1185">Reference proteome</keyword>
<keyword evidence="3" id="KW-0804">Transcription</keyword>
<dbReference type="Pfam" id="PF00352">
    <property type="entry name" value="TBP"/>
    <property type="match status" value="2"/>
</dbReference>
<keyword evidence="2" id="KW-0238">DNA-binding</keyword>
<dbReference type="PANTHER" id="PTHR10126">
    <property type="entry name" value="TATA-BOX BINDING PROTEIN"/>
    <property type="match status" value="1"/>
</dbReference>
<protein>
    <recommendedName>
        <fullName evidence="6">TATA-box-binding protein</fullName>
    </recommendedName>
</protein>
<accession>A0A8S9ZS73</accession>
<reference evidence="4" key="1">
    <citation type="journal article" date="2020" name="Ecol. Evol.">
        <title>Genome structure and content of the rice root-knot nematode (Meloidogyne graminicola).</title>
        <authorList>
            <person name="Phan N.T."/>
            <person name="Danchin E.G.J."/>
            <person name="Klopp C."/>
            <person name="Perfus-Barbeoch L."/>
            <person name="Kozlowski D.K."/>
            <person name="Koutsovoulos G.D."/>
            <person name="Lopez-Roques C."/>
            <person name="Bouchez O."/>
            <person name="Zahm M."/>
            <person name="Besnard G."/>
            <person name="Bellafiore S."/>
        </authorList>
    </citation>
    <scope>NUCLEOTIDE SEQUENCE</scope>
    <source>
        <strain evidence="4">VN-18</strain>
    </source>
</reference>
<dbReference type="Proteomes" id="UP000605970">
    <property type="component" value="Unassembled WGS sequence"/>
</dbReference>
<dbReference type="AlphaFoldDB" id="A0A8S9ZS73"/>
<dbReference type="OrthoDB" id="2127950at2759"/>
<comment type="similarity">
    <text evidence="1">Belongs to the TBP family.</text>
</comment>